<gene>
    <name evidence="1" type="ORF">X474_26590</name>
</gene>
<dbReference type="SMART" id="SM01101">
    <property type="entry name" value="CRISPR_assoc"/>
    <property type="match status" value="1"/>
</dbReference>
<dbReference type="Gene3D" id="3.30.70.1210">
    <property type="entry name" value="Crispr-associated protein, domain 2"/>
    <property type="match status" value="1"/>
</dbReference>
<comment type="caution">
    <text evidence="1">The sequence shown here is derived from an EMBL/GenBank/DDBJ whole genome shotgun (WGS) entry which is preliminary data.</text>
</comment>
<organism evidence="1 2">
    <name type="scientific">Dethiosulfatarculus sandiegensis</name>
    <dbReference type="NCBI Taxonomy" id="1429043"/>
    <lineage>
        <taxon>Bacteria</taxon>
        <taxon>Pseudomonadati</taxon>
        <taxon>Thermodesulfobacteriota</taxon>
        <taxon>Desulfarculia</taxon>
        <taxon>Desulfarculales</taxon>
        <taxon>Desulfarculaceae</taxon>
        <taxon>Dethiosulfatarculus</taxon>
    </lineage>
</organism>
<name>A0A0D2IXR3_9BACT</name>
<dbReference type="CDD" id="cd09727">
    <property type="entry name" value="Cas6_I-E"/>
    <property type="match status" value="1"/>
</dbReference>
<dbReference type="SUPFAM" id="SSF117987">
    <property type="entry name" value="CRISPR-associated protein"/>
    <property type="match status" value="2"/>
</dbReference>
<dbReference type="EMBL" id="AZAC01000078">
    <property type="protein sequence ID" value="KIX10839.1"/>
    <property type="molecule type" value="Genomic_DNA"/>
</dbReference>
<dbReference type="Pfam" id="PF08798">
    <property type="entry name" value="CRISPR_assoc"/>
    <property type="match status" value="1"/>
</dbReference>
<evidence type="ECO:0000313" key="1">
    <source>
        <dbReference type="EMBL" id="KIX10839.1"/>
    </source>
</evidence>
<dbReference type="OrthoDB" id="9795689at2"/>
<evidence type="ECO:0000313" key="2">
    <source>
        <dbReference type="Proteomes" id="UP000032233"/>
    </source>
</evidence>
<accession>A0A0D2IXR3</accession>
<dbReference type="FunCoup" id="A0A0D2IXR3">
    <property type="interactions" value="22"/>
</dbReference>
<dbReference type="InParanoid" id="A0A0D2IXR3"/>
<dbReference type="Proteomes" id="UP000032233">
    <property type="component" value="Unassembled WGS sequence"/>
</dbReference>
<dbReference type="Gene3D" id="3.30.70.1200">
    <property type="entry name" value="Crispr-associated protein, domain 1"/>
    <property type="match status" value="1"/>
</dbReference>
<dbReference type="InterPro" id="IPR010179">
    <property type="entry name" value="CRISPR-assoc_prot_Cse3"/>
</dbReference>
<proteinExistence type="predicted"/>
<dbReference type="NCBIfam" id="TIGR01907">
    <property type="entry name" value="casE_Cse3"/>
    <property type="match status" value="1"/>
</dbReference>
<reference evidence="1 2" key="1">
    <citation type="submission" date="2013-11" db="EMBL/GenBank/DDBJ databases">
        <title>Metagenomic analysis of a methanogenic consortium involved in long chain n-alkane degradation.</title>
        <authorList>
            <person name="Davidova I.A."/>
            <person name="Callaghan A.V."/>
            <person name="Wawrik B."/>
            <person name="Pruitt S."/>
            <person name="Marks C."/>
            <person name="Duncan K.E."/>
            <person name="Suflita J.M."/>
        </authorList>
    </citation>
    <scope>NUCLEOTIDE SEQUENCE [LARGE SCALE GENOMIC DNA]</scope>
    <source>
        <strain evidence="1 2">SPR</strain>
    </source>
</reference>
<dbReference type="RefSeq" id="WP_052515588.1">
    <property type="nucleotide sequence ID" value="NZ_AZAC01000078.1"/>
</dbReference>
<protein>
    <submittedName>
        <fullName evidence="1">CRISPR-associated protein Cse3</fullName>
    </submittedName>
</protein>
<dbReference type="STRING" id="1429043.X474_26590"/>
<sequence>MYISKLTFNPKALETPDFWQLAMGHGELDHKVIWQVFSDSPERKRDFLFRRMQQTGNIPQYLAISDRAPLQNPLWNIQTKPYEPRLSKGTKLGFTMRINPVVKRRDANGKQTRHDLVMDQKQKLKTAGVARDSWPMQAELVQKAGVGWLENRAEPNGFSFAKDKIRAEGYHQKRFFKGRRPVSLSSLDLSGELLITDEELFLKTLYQGLGPAKGYGFGLVLVRPL</sequence>
<dbReference type="AlphaFoldDB" id="A0A0D2IXR3"/>
<keyword evidence="2" id="KW-1185">Reference proteome</keyword>